<evidence type="ECO:0000259" key="1">
    <source>
        <dbReference type="Pfam" id="PF13837"/>
    </source>
</evidence>
<reference evidence="2 3" key="1">
    <citation type="submission" date="2019-07" db="EMBL/GenBank/DDBJ databases">
        <title>WGS assembly of Gossypium mustelinum.</title>
        <authorList>
            <person name="Chen Z.J."/>
            <person name="Sreedasyam A."/>
            <person name="Ando A."/>
            <person name="Song Q."/>
            <person name="De L."/>
            <person name="Hulse-Kemp A."/>
            <person name="Ding M."/>
            <person name="Ye W."/>
            <person name="Kirkbride R."/>
            <person name="Jenkins J."/>
            <person name="Plott C."/>
            <person name="Lovell J."/>
            <person name="Lin Y.-M."/>
            <person name="Vaughn R."/>
            <person name="Liu B."/>
            <person name="Li W."/>
            <person name="Simpson S."/>
            <person name="Scheffler B."/>
            <person name="Saski C."/>
            <person name="Grover C."/>
            <person name="Hu G."/>
            <person name="Conover J."/>
            <person name="Carlson J."/>
            <person name="Shu S."/>
            <person name="Boston L."/>
            <person name="Williams M."/>
            <person name="Peterson D."/>
            <person name="Mcgee K."/>
            <person name="Jones D."/>
            <person name="Wendel J."/>
            <person name="Stelly D."/>
            <person name="Grimwood J."/>
            <person name="Schmutz J."/>
        </authorList>
    </citation>
    <scope>NUCLEOTIDE SEQUENCE [LARGE SCALE GENOMIC DNA]</scope>
    <source>
        <strain evidence="2">1408120.09</strain>
    </source>
</reference>
<name>A0A5D2TY36_GOSMU</name>
<accession>A0A5D2TY36</accession>
<dbReference type="Gene3D" id="1.10.10.60">
    <property type="entry name" value="Homeodomain-like"/>
    <property type="match status" value="1"/>
</dbReference>
<feature type="domain" description="Myb/SANT-like DNA-binding" evidence="1">
    <location>
        <begin position="18"/>
        <end position="92"/>
    </location>
</feature>
<dbReference type="PANTHER" id="PTHR31307:SF43">
    <property type="entry name" value="TRIHELIX TRANSCRIPTION FACTOR ASIL2-LIKE"/>
    <property type="match status" value="1"/>
</dbReference>
<gene>
    <name evidence="2" type="ORF">E1A91_D08G200800v1</name>
</gene>
<keyword evidence="3" id="KW-1185">Reference proteome</keyword>
<dbReference type="Proteomes" id="UP000323597">
    <property type="component" value="Chromosome D08"/>
</dbReference>
<organism evidence="2 3">
    <name type="scientific">Gossypium mustelinum</name>
    <name type="common">Cotton</name>
    <name type="synonym">Gossypium caicoense</name>
    <dbReference type="NCBI Taxonomy" id="34275"/>
    <lineage>
        <taxon>Eukaryota</taxon>
        <taxon>Viridiplantae</taxon>
        <taxon>Streptophyta</taxon>
        <taxon>Embryophyta</taxon>
        <taxon>Tracheophyta</taxon>
        <taxon>Spermatophyta</taxon>
        <taxon>Magnoliopsida</taxon>
        <taxon>eudicotyledons</taxon>
        <taxon>Gunneridae</taxon>
        <taxon>Pentapetalae</taxon>
        <taxon>rosids</taxon>
        <taxon>malvids</taxon>
        <taxon>Malvales</taxon>
        <taxon>Malvaceae</taxon>
        <taxon>Malvoideae</taxon>
        <taxon>Gossypium</taxon>
    </lineage>
</organism>
<dbReference type="PANTHER" id="PTHR31307">
    <property type="entry name" value="TRIHELIX TRANSCRIPTION FACTOR ASIL2"/>
    <property type="match status" value="1"/>
</dbReference>
<dbReference type="AlphaFoldDB" id="A0A5D2TY36"/>
<dbReference type="Pfam" id="PF13837">
    <property type="entry name" value="Myb_DNA-bind_4"/>
    <property type="match status" value="1"/>
</dbReference>
<protein>
    <recommendedName>
        <fullName evidence="1">Myb/SANT-like DNA-binding domain-containing protein</fullName>
    </recommendedName>
</protein>
<dbReference type="InterPro" id="IPR044822">
    <property type="entry name" value="Myb_DNA-bind_4"/>
</dbReference>
<proteinExistence type="predicted"/>
<dbReference type="EMBL" id="CM017656">
    <property type="protein sequence ID" value="TYI70142.1"/>
    <property type="molecule type" value="Genomic_DNA"/>
</dbReference>
<dbReference type="InterPro" id="IPR044823">
    <property type="entry name" value="ASIL1/2-like"/>
</dbReference>
<sequence>MATPQSYSATATQRVAPPCWSKEETLVLIEAYKEKWFVLRCQNLKASDWGAVSSAVSFASGPETMKSSVQCRHKIEQLRQRFRAEKQRKTEASFDHCLSGGYGSIFYFDHKIGGGYGVKLQDNGDSVTEGIKKFKINGGTRDGYDSMTDFHHSFSQGIDSVGLGKAPLKTSGDKSCMNLGFKPKNHGSSNLNYDYDNDLQEYVDEGMGFQAKVSGAWDSVPRGFHQKKCGVVNRGLNGFASCSGPELGVKNGNGGVKRGMDPVEEMVSSIKLLAEGFVRMEKMKIEMVKDVEKTRMKMEMKHNEMILESRQKIMDVFAKA</sequence>
<evidence type="ECO:0000313" key="3">
    <source>
        <dbReference type="Proteomes" id="UP000323597"/>
    </source>
</evidence>
<evidence type="ECO:0000313" key="2">
    <source>
        <dbReference type="EMBL" id="TYI70142.1"/>
    </source>
</evidence>
<feature type="non-terminal residue" evidence="2">
    <location>
        <position position="320"/>
    </location>
</feature>